<keyword evidence="2" id="KW-1133">Transmembrane helix</keyword>
<sequence length="208" mass="21068">MAGESEETISESRSTEELLAETEDLLSETGGASGAGASGRADSHAGRSRDTGDGRTSTDPDAGRSADASPSTGAATTDRSWLSRLRPSVPTVGLSSYFSPRAFVGLLVALGVGYVGGGMVPIPFGGSLLGLFVVAFVIGVATSKRRYTEMTAAGSAVGALTALASYLPLVLGGVGDRIVLVGVGASVLACLIGYYFGRDLRDGLSREV</sequence>
<feature type="transmembrane region" description="Helical" evidence="2">
    <location>
        <begin position="177"/>
        <end position="196"/>
    </location>
</feature>
<evidence type="ECO:0000256" key="1">
    <source>
        <dbReference type="SAM" id="MobiDB-lite"/>
    </source>
</evidence>
<organism evidence="3 4">
    <name type="scientific">Halovivax cerinus</name>
    <dbReference type="NCBI Taxonomy" id="1487865"/>
    <lineage>
        <taxon>Archaea</taxon>
        <taxon>Methanobacteriati</taxon>
        <taxon>Methanobacteriota</taxon>
        <taxon>Stenosarchaea group</taxon>
        <taxon>Halobacteria</taxon>
        <taxon>Halobacteriales</taxon>
        <taxon>Natrialbaceae</taxon>
        <taxon>Halovivax</taxon>
    </lineage>
</organism>
<dbReference type="RefSeq" id="WP_256532231.1">
    <property type="nucleotide sequence ID" value="NZ_CP101824.1"/>
</dbReference>
<dbReference type="AlphaFoldDB" id="A0ABD5NJC3"/>
<accession>A0ABD5NJC3</accession>
<comment type="caution">
    <text evidence="3">The sequence shown here is derived from an EMBL/GenBank/DDBJ whole genome shotgun (WGS) entry which is preliminary data.</text>
</comment>
<dbReference type="GeneID" id="73905009"/>
<proteinExistence type="predicted"/>
<reference evidence="3 4" key="1">
    <citation type="journal article" date="2019" name="Int. J. Syst. Evol. Microbiol.">
        <title>The Global Catalogue of Microorganisms (GCM) 10K type strain sequencing project: providing services to taxonomists for standard genome sequencing and annotation.</title>
        <authorList>
            <consortium name="The Broad Institute Genomics Platform"/>
            <consortium name="The Broad Institute Genome Sequencing Center for Infectious Disease"/>
            <person name="Wu L."/>
            <person name="Ma J."/>
        </authorList>
    </citation>
    <scope>NUCLEOTIDE SEQUENCE [LARGE SCALE GENOMIC DNA]</scope>
    <source>
        <strain evidence="3 4">IBRC-M 10256</strain>
    </source>
</reference>
<name>A0ABD5NJC3_9EURY</name>
<feature type="transmembrane region" description="Helical" evidence="2">
    <location>
        <begin position="94"/>
        <end position="116"/>
    </location>
</feature>
<evidence type="ECO:0000313" key="3">
    <source>
        <dbReference type="EMBL" id="MFC3956830.1"/>
    </source>
</evidence>
<feature type="compositionally biased region" description="Basic and acidic residues" evidence="1">
    <location>
        <begin position="41"/>
        <end position="64"/>
    </location>
</feature>
<dbReference type="EMBL" id="JBHSAQ010000001">
    <property type="protein sequence ID" value="MFC3956830.1"/>
    <property type="molecule type" value="Genomic_DNA"/>
</dbReference>
<keyword evidence="2" id="KW-0472">Membrane</keyword>
<feature type="region of interest" description="Disordered" evidence="1">
    <location>
        <begin position="1"/>
        <end position="79"/>
    </location>
</feature>
<feature type="transmembrane region" description="Helical" evidence="2">
    <location>
        <begin position="122"/>
        <end position="141"/>
    </location>
</feature>
<evidence type="ECO:0000256" key="2">
    <source>
        <dbReference type="SAM" id="Phobius"/>
    </source>
</evidence>
<protein>
    <recommendedName>
        <fullName evidence="5">DUF456 domain-containing protein</fullName>
    </recommendedName>
</protein>
<gene>
    <name evidence="3" type="ORF">ACFOUR_00390</name>
</gene>
<feature type="compositionally biased region" description="Polar residues" evidence="1">
    <location>
        <begin position="68"/>
        <end position="79"/>
    </location>
</feature>
<evidence type="ECO:0008006" key="5">
    <source>
        <dbReference type="Google" id="ProtNLM"/>
    </source>
</evidence>
<feature type="transmembrane region" description="Helical" evidence="2">
    <location>
        <begin position="153"/>
        <end position="171"/>
    </location>
</feature>
<keyword evidence="2" id="KW-0812">Transmembrane</keyword>
<keyword evidence="4" id="KW-1185">Reference proteome</keyword>
<evidence type="ECO:0000313" key="4">
    <source>
        <dbReference type="Proteomes" id="UP001595846"/>
    </source>
</evidence>
<dbReference type="Proteomes" id="UP001595846">
    <property type="component" value="Unassembled WGS sequence"/>
</dbReference>